<protein>
    <submittedName>
        <fullName evidence="1">Uncharacterized protein</fullName>
    </submittedName>
</protein>
<sequence>MVVFTHSAVPHKHCLTMAKYGDNLIDLQNEIRYTISNAYYDYITKRKPTIELNLQDLSDKVLNSITGINNRLEDFENICSIIEPFNLYFIPNITCESLNKLHSSVVNDEGKVSDDKNIPIPLSSFCKKEIKKYETTRLTTMKSIQVNSIYECAFPLIEQGDVNLNDKILYPFYVHLKNSISDIQKGVYRQQYIDDHQFIAPSIIILGQKIASALEKNLKSPSPLLSANTLIHTYRLLKHI</sequence>
<dbReference type="AlphaFoldDB" id="A0A366HYY9"/>
<comment type="caution">
    <text evidence="1">The sequence shown here is derived from an EMBL/GenBank/DDBJ whole genome shotgun (WGS) entry which is preliminary data.</text>
</comment>
<evidence type="ECO:0000313" key="2">
    <source>
        <dbReference type="Proteomes" id="UP000253490"/>
    </source>
</evidence>
<keyword evidence="2" id="KW-1185">Reference proteome</keyword>
<dbReference type="EMBL" id="QNRX01000029">
    <property type="protein sequence ID" value="RBP57473.1"/>
    <property type="molecule type" value="Genomic_DNA"/>
</dbReference>
<accession>A0A366HYY9</accession>
<evidence type="ECO:0000313" key="1">
    <source>
        <dbReference type="EMBL" id="RBP57473.1"/>
    </source>
</evidence>
<gene>
    <name evidence="1" type="ORF">DES36_12918</name>
</gene>
<dbReference type="Proteomes" id="UP000253490">
    <property type="component" value="Unassembled WGS sequence"/>
</dbReference>
<organism evidence="1 2">
    <name type="scientific">Alkalibaculum bacchi</name>
    <dbReference type="NCBI Taxonomy" id="645887"/>
    <lineage>
        <taxon>Bacteria</taxon>
        <taxon>Bacillati</taxon>
        <taxon>Bacillota</taxon>
        <taxon>Clostridia</taxon>
        <taxon>Eubacteriales</taxon>
        <taxon>Eubacteriaceae</taxon>
        <taxon>Alkalibaculum</taxon>
    </lineage>
</organism>
<reference evidence="1 2" key="1">
    <citation type="submission" date="2018-06" db="EMBL/GenBank/DDBJ databases">
        <title>Genomic Encyclopedia of Type Strains, Phase IV (KMG-IV): sequencing the most valuable type-strain genomes for metagenomic binning, comparative biology and taxonomic classification.</title>
        <authorList>
            <person name="Goeker M."/>
        </authorList>
    </citation>
    <scope>NUCLEOTIDE SEQUENCE [LARGE SCALE GENOMIC DNA]</scope>
    <source>
        <strain evidence="1 2">DSM 22112</strain>
    </source>
</reference>
<proteinExistence type="predicted"/>
<name>A0A366HYY9_9FIRM</name>